<dbReference type="Pfam" id="PF05331">
    <property type="entry name" value="DUF742"/>
    <property type="match status" value="1"/>
</dbReference>
<sequence>MSAEGRHARRLTERGAADRTDGNGPRPADEGEDAENERFLRPYAVDVGTTERAAPPTADTAELDLLTLVVAARTPGRHEWLRPEREAILNHARRARTVAELAAEVGLPMGQVRSMVTRMVSEGSLQSCGPSRPLGREDILHAVLVGLRSL</sequence>
<organism evidence="2 3">
    <name type="scientific">Nocardiopsis eucommiae</name>
    <dbReference type="NCBI Taxonomy" id="2831970"/>
    <lineage>
        <taxon>Bacteria</taxon>
        <taxon>Bacillati</taxon>
        <taxon>Actinomycetota</taxon>
        <taxon>Actinomycetes</taxon>
        <taxon>Streptosporangiales</taxon>
        <taxon>Nocardiopsidaceae</taxon>
        <taxon>Nocardiopsis</taxon>
    </lineage>
</organism>
<feature type="region of interest" description="Disordered" evidence="1">
    <location>
        <begin position="1"/>
        <end position="58"/>
    </location>
</feature>
<dbReference type="InterPro" id="IPR007995">
    <property type="entry name" value="DUF742"/>
</dbReference>
<dbReference type="PANTHER" id="PTHR36221:SF1">
    <property type="entry name" value="DUF742 DOMAIN-CONTAINING PROTEIN"/>
    <property type="match status" value="1"/>
</dbReference>
<dbReference type="Proteomes" id="UP000682416">
    <property type="component" value="Chromosome"/>
</dbReference>
<proteinExistence type="predicted"/>
<name>A0A975LBK9_9ACTN</name>
<feature type="compositionally biased region" description="Basic and acidic residues" evidence="1">
    <location>
        <begin position="1"/>
        <end position="21"/>
    </location>
</feature>
<gene>
    <name evidence="2" type="ORF">KGD82_09360</name>
</gene>
<evidence type="ECO:0000256" key="1">
    <source>
        <dbReference type="SAM" id="MobiDB-lite"/>
    </source>
</evidence>
<dbReference type="EMBL" id="CP074402">
    <property type="protein sequence ID" value="QVJ02595.1"/>
    <property type="molecule type" value="Genomic_DNA"/>
</dbReference>
<evidence type="ECO:0000313" key="3">
    <source>
        <dbReference type="Proteomes" id="UP000682416"/>
    </source>
</evidence>
<protein>
    <submittedName>
        <fullName evidence="2">DUF742 domain-containing protein</fullName>
    </submittedName>
</protein>
<dbReference type="KEGG" id="nec:KGD82_09360"/>
<dbReference type="AlphaFoldDB" id="A0A975LBK9"/>
<reference evidence="2" key="1">
    <citation type="submission" date="2021-05" db="EMBL/GenBank/DDBJ databases">
        <authorList>
            <person name="Kaiqin L."/>
            <person name="Jian G."/>
        </authorList>
    </citation>
    <scope>NUCLEOTIDE SEQUENCE</scope>
    <source>
        <strain evidence="2">HDS5</strain>
    </source>
</reference>
<dbReference type="PANTHER" id="PTHR36221">
    <property type="entry name" value="DUF742 DOMAIN-CONTAINING PROTEIN"/>
    <property type="match status" value="1"/>
</dbReference>
<accession>A0A975LBK9</accession>
<keyword evidence="3" id="KW-1185">Reference proteome</keyword>
<evidence type="ECO:0000313" key="2">
    <source>
        <dbReference type="EMBL" id="QVJ02595.1"/>
    </source>
</evidence>